<feature type="region of interest" description="Disordered" evidence="2">
    <location>
        <begin position="1"/>
        <end position="60"/>
    </location>
</feature>
<evidence type="ECO:0008006" key="5">
    <source>
        <dbReference type="Google" id="ProtNLM"/>
    </source>
</evidence>
<accession>A0ABD4AFE5</accession>
<feature type="coiled-coil region" evidence="1">
    <location>
        <begin position="125"/>
        <end position="152"/>
    </location>
</feature>
<reference evidence="3 4" key="1">
    <citation type="submission" date="2014-12" db="EMBL/GenBank/DDBJ databases">
        <title>Comparative genomics of the lactic acid bacteria isolated from the honey bee gut.</title>
        <authorList>
            <person name="Ellegaard K.M."/>
            <person name="Tamarit D."/>
            <person name="Javelind E."/>
            <person name="Olofsson T."/>
            <person name="Andersson S.G."/>
            <person name="Vasquez A."/>
        </authorList>
    </citation>
    <scope>NUCLEOTIDE SEQUENCE [LARGE SCALE GENOMIC DNA]</scope>
    <source>
        <strain evidence="3 4">Bma6</strain>
    </source>
</reference>
<dbReference type="EMBL" id="JXBX01000006">
    <property type="protein sequence ID" value="KJY53880.1"/>
    <property type="molecule type" value="Genomic_DNA"/>
</dbReference>
<feature type="compositionally biased region" description="Polar residues" evidence="2">
    <location>
        <begin position="47"/>
        <end position="56"/>
    </location>
</feature>
<dbReference type="RefSeq" id="WP_414734078.1">
    <property type="nucleotide sequence ID" value="NZ_KQ033865.1"/>
</dbReference>
<dbReference type="AlphaFoldDB" id="A0ABD4AFE5"/>
<organism evidence="3 4">
    <name type="scientific">Bifidobacterium coryneforme</name>
    <dbReference type="NCBI Taxonomy" id="1687"/>
    <lineage>
        <taxon>Bacteria</taxon>
        <taxon>Bacillati</taxon>
        <taxon>Actinomycetota</taxon>
        <taxon>Actinomycetes</taxon>
        <taxon>Bifidobacteriales</taxon>
        <taxon>Bifidobacteriaceae</taxon>
        <taxon>Bifidobacterium</taxon>
    </lineage>
</organism>
<protein>
    <recommendedName>
        <fullName evidence="5">Cell division protein</fullName>
    </recommendedName>
</protein>
<evidence type="ECO:0000256" key="1">
    <source>
        <dbReference type="SAM" id="Coils"/>
    </source>
</evidence>
<evidence type="ECO:0000313" key="4">
    <source>
        <dbReference type="Proteomes" id="UP000033652"/>
    </source>
</evidence>
<feature type="compositionally biased region" description="Polar residues" evidence="2">
    <location>
        <begin position="30"/>
        <end position="41"/>
    </location>
</feature>
<proteinExistence type="predicted"/>
<evidence type="ECO:0000256" key="2">
    <source>
        <dbReference type="SAM" id="MobiDB-lite"/>
    </source>
</evidence>
<keyword evidence="1" id="KW-0175">Coiled coil</keyword>
<comment type="caution">
    <text evidence="3">The sequence shown here is derived from an EMBL/GenBank/DDBJ whole genome shotgun (WGS) entry which is preliminary data.</text>
</comment>
<name>A0ABD4AFE5_9BIFI</name>
<dbReference type="Proteomes" id="UP000033652">
    <property type="component" value="Unassembled WGS sequence"/>
</dbReference>
<gene>
    <name evidence="3" type="ORF">JF68_02570</name>
</gene>
<evidence type="ECO:0000313" key="3">
    <source>
        <dbReference type="EMBL" id="KJY53880.1"/>
    </source>
</evidence>
<sequence>MVEDTDMLGSEGTGPDRAEGTFAFRVGDQTDPSDQTGQSAQPIDDSTWMNQSQQGMNVDDLPDLREDQASEPRAEFTTVYDIIDRVQIMLDEAKAPLLTPGMVKVDREELVNDLNELKKMLPVQLERASALMREAERRLNSAQTQANATISAAQSRSSEIIKEAGEQAQFLAGQENVVAIAQQKAQVIIDQAQAQADKLVQGANGYASQVMQELGTQLDRVSQDVRVGLEVLHEREQDAARTMGGNPDQQ</sequence>